<evidence type="ECO:0000256" key="1">
    <source>
        <dbReference type="SAM" id="MobiDB-lite"/>
    </source>
</evidence>
<evidence type="ECO:0000313" key="3">
    <source>
        <dbReference type="Proteomes" id="UP000190637"/>
    </source>
</evidence>
<evidence type="ECO:0000313" key="2">
    <source>
        <dbReference type="EMBL" id="SJZ98969.1"/>
    </source>
</evidence>
<sequence>MPLESTASTSHRITAGTAVIALVAATGCGARNGEAAAVEPSASTSPQPVASGVLPVPSPTELEGAEPVEPLPLPDSCEAAGLKEQMGEFADRLAEPEFEEVRTDSRLECSWAGFSAEDWSEVVMVTYAPGGSLVDYPGHVPAETSGDPSFFTTPEVSGLGGLGQWRTGEVFSGVSLHLPGLLVTLTDNSERIGDDDLLDVAVATADEVLAGADGAAVEPPPSGGEPSGG</sequence>
<dbReference type="AlphaFoldDB" id="A0A1T4Q5G4"/>
<reference evidence="2 3" key="1">
    <citation type="submission" date="2017-02" db="EMBL/GenBank/DDBJ databases">
        <authorList>
            <person name="Peterson S.W."/>
        </authorList>
    </citation>
    <scope>NUCLEOTIDE SEQUENCE [LARGE SCALE GENOMIC DNA]</scope>
    <source>
        <strain evidence="2 3">DSM 45154</strain>
    </source>
</reference>
<proteinExistence type="predicted"/>
<name>A0A1T4Q5G4_9ACTN</name>
<dbReference type="EMBL" id="FUWS01000005">
    <property type="protein sequence ID" value="SJZ98969.1"/>
    <property type="molecule type" value="Genomic_DNA"/>
</dbReference>
<organism evidence="2 3">
    <name type="scientific">Marinactinospora thermotolerans DSM 45154</name>
    <dbReference type="NCBI Taxonomy" id="1122192"/>
    <lineage>
        <taxon>Bacteria</taxon>
        <taxon>Bacillati</taxon>
        <taxon>Actinomycetota</taxon>
        <taxon>Actinomycetes</taxon>
        <taxon>Streptosporangiales</taxon>
        <taxon>Nocardiopsidaceae</taxon>
        <taxon>Marinactinospora</taxon>
    </lineage>
</organism>
<gene>
    <name evidence="2" type="ORF">SAMN02745673_02052</name>
</gene>
<evidence type="ECO:0008006" key="4">
    <source>
        <dbReference type="Google" id="ProtNLM"/>
    </source>
</evidence>
<dbReference type="RefSeq" id="WP_078761402.1">
    <property type="nucleotide sequence ID" value="NZ_FUWS01000005.1"/>
</dbReference>
<keyword evidence="3" id="KW-1185">Reference proteome</keyword>
<feature type="region of interest" description="Disordered" evidence="1">
    <location>
        <begin position="39"/>
        <end position="67"/>
    </location>
</feature>
<dbReference type="OrthoDB" id="3436543at2"/>
<protein>
    <recommendedName>
        <fullName evidence="4">DUF3558 domain-containing protein</fullName>
    </recommendedName>
</protein>
<dbReference type="Proteomes" id="UP000190637">
    <property type="component" value="Unassembled WGS sequence"/>
</dbReference>
<feature type="region of interest" description="Disordered" evidence="1">
    <location>
        <begin position="210"/>
        <end position="229"/>
    </location>
</feature>
<accession>A0A1T4Q5G4</accession>